<dbReference type="EnsemblProtists" id="HpaT813452">
    <property type="protein sequence ID" value="HpaP813452"/>
    <property type="gene ID" value="HpaG813452"/>
</dbReference>
<reference evidence="2" key="1">
    <citation type="journal article" date="2010" name="Science">
        <title>Signatures of adaptation to obligate biotrophy in the Hyaloperonospora arabidopsidis genome.</title>
        <authorList>
            <person name="Baxter L."/>
            <person name="Tripathy S."/>
            <person name="Ishaque N."/>
            <person name="Boot N."/>
            <person name="Cabral A."/>
            <person name="Kemen E."/>
            <person name="Thines M."/>
            <person name="Ah-Fong A."/>
            <person name="Anderson R."/>
            <person name="Badejoko W."/>
            <person name="Bittner-Eddy P."/>
            <person name="Boore J.L."/>
            <person name="Chibucos M.C."/>
            <person name="Coates M."/>
            <person name="Dehal P."/>
            <person name="Delehaunty K."/>
            <person name="Dong S."/>
            <person name="Downton P."/>
            <person name="Dumas B."/>
            <person name="Fabro G."/>
            <person name="Fronick C."/>
            <person name="Fuerstenberg S.I."/>
            <person name="Fulton L."/>
            <person name="Gaulin E."/>
            <person name="Govers F."/>
            <person name="Hughes L."/>
            <person name="Humphray S."/>
            <person name="Jiang R.H."/>
            <person name="Judelson H."/>
            <person name="Kamoun S."/>
            <person name="Kyung K."/>
            <person name="Meijer H."/>
            <person name="Minx P."/>
            <person name="Morris P."/>
            <person name="Nelson J."/>
            <person name="Phuntumart V."/>
            <person name="Qutob D."/>
            <person name="Rehmany A."/>
            <person name="Rougon-Cardoso A."/>
            <person name="Ryden P."/>
            <person name="Torto-Alalibo T."/>
            <person name="Studholme D."/>
            <person name="Wang Y."/>
            <person name="Win J."/>
            <person name="Wood J."/>
            <person name="Clifton S.W."/>
            <person name="Rogers J."/>
            <person name="Van den Ackerveken G."/>
            <person name="Jones J.D."/>
            <person name="McDowell J.M."/>
            <person name="Beynon J."/>
            <person name="Tyler B.M."/>
        </authorList>
    </citation>
    <scope>NUCLEOTIDE SEQUENCE [LARGE SCALE GENOMIC DNA]</scope>
    <source>
        <strain evidence="2">Emoy2</strain>
    </source>
</reference>
<dbReference type="Proteomes" id="UP000011713">
    <property type="component" value="Unassembled WGS sequence"/>
</dbReference>
<sequence>MGCRRTFEFDDRARSRRRNAVCTGTGRTTRSIAKFIQNELDTEEEKVTLLHQNISQKFMLSRLQQATATGSIHTRIPETLNKDISKNNVAEEDPMLRWFV</sequence>
<dbReference type="InParanoid" id="M4C2Y5"/>
<dbReference type="VEuPathDB" id="FungiDB:HpaG813452"/>
<protein>
    <submittedName>
        <fullName evidence="1">Uncharacterized protein</fullName>
    </submittedName>
</protein>
<dbReference type="EMBL" id="JH598145">
    <property type="status" value="NOT_ANNOTATED_CDS"/>
    <property type="molecule type" value="Genomic_DNA"/>
</dbReference>
<accession>M4C2Y5</accession>
<reference evidence="1" key="2">
    <citation type="submission" date="2015-06" db="UniProtKB">
        <authorList>
            <consortium name="EnsemblProtists"/>
        </authorList>
    </citation>
    <scope>IDENTIFICATION</scope>
    <source>
        <strain evidence="1">Emoy2</strain>
    </source>
</reference>
<dbReference type="HOGENOM" id="CLU_2311555_0_0_1"/>
<evidence type="ECO:0000313" key="2">
    <source>
        <dbReference type="Proteomes" id="UP000011713"/>
    </source>
</evidence>
<name>M4C2Y5_HYAAE</name>
<proteinExistence type="predicted"/>
<evidence type="ECO:0000313" key="1">
    <source>
        <dbReference type="EnsemblProtists" id="HpaP813452"/>
    </source>
</evidence>
<keyword evidence="2" id="KW-1185">Reference proteome</keyword>
<organism evidence="1 2">
    <name type="scientific">Hyaloperonospora arabidopsidis (strain Emoy2)</name>
    <name type="common">Downy mildew agent</name>
    <name type="synonym">Peronospora arabidopsidis</name>
    <dbReference type="NCBI Taxonomy" id="559515"/>
    <lineage>
        <taxon>Eukaryota</taxon>
        <taxon>Sar</taxon>
        <taxon>Stramenopiles</taxon>
        <taxon>Oomycota</taxon>
        <taxon>Peronosporomycetes</taxon>
        <taxon>Peronosporales</taxon>
        <taxon>Peronosporaceae</taxon>
        <taxon>Hyaloperonospora</taxon>
    </lineage>
</organism>
<dbReference type="AlphaFoldDB" id="M4C2Y5"/>